<dbReference type="RefSeq" id="XP_066832175.1">
    <property type="nucleotide sequence ID" value="XM_066975547.1"/>
</dbReference>
<dbReference type="EMBL" id="OZ022410">
    <property type="protein sequence ID" value="CAK9441369.1"/>
    <property type="molecule type" value="Genomic_DNA"/>
</dbReference>
<name>A0ABP0ZTM2_9ASCO</name>
<keyword evidence="3" id="KW-0645">Protease</keyword>
<dbReference type="GeneID" id="92210433"/>
<keyword evidence="12" id="KW-0732">Signal</keyword>
<sequence length="255" mass="28780">MIYELLVLAIAASYVLAIYALQPAEITHKDRNDPKVITHRFKRVGSLCLVLLLVTPFCVKGTFPGNVRSIGLIPGFTDTFDFAVDAWNLWNAVSFICIVFSSAIFQWLEGDDPCGDHSQFVRDYLFAPITEELLYRGLILLVVRRECPAFLPFTPFLFAFAHLHHGWRMHVAGVPILSILATTGFQFAYTSLFGYLANSIYLKSCNLWSAIIVHSGCNFFGFPSFAIESNHLWTKVVYYGLLVIGFARLYRECVA</sequence>
<keyword evidence="15" id="KW-1185">Reference proteome</keyword>
<evidence type="ECO:0000256" key="2">
    <source>
        <dbReference type="ARBA" id="ARBA00006897"/>
    </source>
</evidence>
<evidence type="ECO:0000256" key="7">
    <source>
        <dbReference type="ARBA" id="ARBA00022989"/>
    </source>
</evidence>
<feature type="chain" id="PRO_5046926079" description="intramembrane prenyl-peptidase Rce1" evidence="12">
    <location>
        <begin position="18"/>
        <end position="255"/>
    </location>
</feature>
<evidence type="ECO:0000256" key="9">
    <source>
        <dbReference type="ARBA" id="ARBA00047280"/>
    </source>
</evidence>
<dbReference type="InterPro" id="IPR003675">
    <property type="entry name" value="Rce1/LyrA-like_dom"/>
</dbReference>
<gene>
    <name evidence="14" type="ORF">LODBEIA_P52370</name>
</gene>
<feature type="domain" description="CAAX prenyl protease 2/Lysostaphin resistance protein A-like" evidence="13">
    <location>
        <begin position="120"/>
        <end position="220"/>
    </location>
</feature>
<evidence type="ECO:0000313" key="14">
    <source>
        <dbReference type="EMBL" id="CAK9441369.1"/>
    </source>
</evidence>
<feature type="transmembrane region" description="Helical" evidence="11">
    <location>
        <begin position="207"/>
        <end position="226"/>
    </location>
</feature>
<evidence type="ECO:0000256" key="5">
    <source>
        <dbReference type="ARBA" id="ARBA00022801"/>
    </source>
</evidence>
<feature type="transmembrane region" description="Helical" evidence="11">
    <location>
        <begin position="44"/>
        <end position="63"/>
    </location>
</feature>
<keyword evidence="5" id="KW-0378">Hydrolase</keyword>
<dbReference type="Proteomes" id="UP001497383">
    <property type="component" value="Chromosome 6"/>
</dbReference>
<reference evidence="14 15" key="1">
    <citation type="submission" date="2024-03" db="EMBL/GenBank/DDBJ databases">
        <authorList>
            <person name="Brejova B."/>
        </authorList>
    </citation>
    <scope>NUCLEOTIDE SEQUENCE [LARGE SCALE GENOMIC DNA]</scope>
    <source>
        <strain evidence="14 15">CBS 14171</strain>
    </source>
</reference>
<feature type="transmembrane region" description="Helical" evidence="11">
    <location>
        <begin position="173"/>
        <end position="195"/>
    </location>
</feature>
<comment type="similarity">
    <text evidence="2">Belongs to the peptidase U48 family.</text>
</comment>
<keyword evidence="8 11" id="KW-0472">Membrane</keyword>
<dbReference type="EC" id="3.4.26.1" evidence="10"/>
<keyword evidence="6" id="KW-0256">Endoplasmic reticulum</keyword>
<evidence type="ECO:0000256" key="6">
    <source>
        <dbReference type="ARBA" id="ARBA00022824"/>
    </source>
</evidence>
<evidence type="ECO:0000256" key="8">
    <source>
        <dbReference type="ARBA" id="ARBA00023136"/>
    </source>
</evidence>
<evidence type="ECO:0000256" key="1">
    <source>
        <dbReference type="ARBA" id="ARBA00004477"/>
    </source>
</evidence>
<keyword evidence="4 11" id="KW-0812">Transmembrane</keyword>
<dbReference type="PANTHER" id="PTHR13046:SF0">
    <property type="entry name" value="CAAX PRENYL PROTEASE 2"/>
    <property type="match status" value="1"/>
</dbReference>
<comment type="catalytic activity">
    <reaction evidence="9">
        <text>Hydrolyzes the peptide bond -P2-(S-farnesyl or geranylgeranyl)C-P1'-P2'-P3'-COOH where P1' and P2' are amino acids with aliphatic sidechains and P3' is any C-terminal residue.</text>
        <dbReference type="EC" id="3.4.26.1"/>
    </reaction>
</comment>
<evidence type="ECO:0000256" key="11">
    <source>
        <dbReference type="SAM" id="Phobius"/>
    </source>
</evidence>
<keyword evidence="7 11" id="KW-1133">Transmembrane helix</keyword>
<dbReference type="PANTHER" id="PTHR13046">
    <property type="entry name" value="PROTEASE U48 CAAX PRENYL PROTEASE RCE1"/>
    <property type="match status" value="1"/>
</dbReference>
<comment type="subcellular location">
    <subcellularLocation>
        <location evidence="1">Endoplasmic reticulum membrane</location>
        <topology evidence="1">Multi-pass membrane protein</topology>
    </subcellularLocation>
</comment>
<organism evidence="14 15">
    <name type="scientific">Lodderomyces beijingensis</name>
    <dbReference type="NCBI Taxonomy" id="1775926"/>
    <lineage>
        <taxon>Eukaryota</taxon>
        <taxon>Fungi</taxon>
        <taxon>Dikarya</taxon>
        <taxon>Ascomycota</taxon>
        <taxon>Saccharomycotina</taxon>
        <taxon>Pichiomycetes</taxon>
        <taxon>Debaryomycetaceae</taxon>
        <taxon>Candida/Lodderomyces clade</taxon>
        <taxon>Lodderomyces</taxon>
    </lineage>
</organism>
<evidence type="ECO:0000313" key="15">
    <source>
        <dbReference type="Proteomes" id="UP001497383"/>
    </source>
</evidence>
<feature type="signal peptide" evidence="12">
    <location>
        <begin position="1"/>
        <end position="17"/>
    </location>
</feature>
<dbReference type="Pfam" id="PF02517">
    <property type="entry name" value="Rce1-like"/>
    <property type="match status" value="1"/>
</dbReference>
<evidence type="ECO:0000259" key="13">
    <source>
        <dbReference type="Pfam" id="PF02517"/>
    </source>
</evidence>
<evidence type="ECO:0000256" key="12">
    <source>
        <dbReference type="SAM" id="SignalP"/>
    </source>
</evidence>
<accession>A0ABP0ZTM2</accession>
<feature type="transmembrane region" description="Helical" evidence="11">
    <location>
        <begin position="232"/>
        <end position="250"/>
    </location>
</feature>
<protein>
    <recommendedName>
        <fullName evidence="10">intramembrane prenyl-peptidase Rce1</fullName>
        <ecNumber evidence="10">3.4.26.1</ecNumber>
    </recommendedName>
</protein>
<proteinExistence type="inferred from homology"/>
<evidence type="ECO:0000256" key="3">
    <source>
        <dbReference type="ARBA" id="ARBA00022670"/>
    </source>
</evidence>
<dbReference type="InterPro" id="IPR039731">
    <property type="entry name" value="Rce1"/>
</dbReference>
<evidence type="ECO:0000256" key="10">
    <source>
        <dbReference type="ARBA" id="ARBA00049729"/>
    </source>
</evidence>
<evidence type="ECO:0000256" key="4">
    <source>
        <dbReference type="ARBA" id="ARBA00022692"/>
    </source>
</evidence>
<feature type="transmembrane region" description="Helical" evidence="11">
    <location>
        <begin position="84"/>
        <end position="105"/>
    </location>
</feature>